<keyword evidence="2 9" id="KW-0813">Transport</keyword>
<feature type="transmembrane region" description="Helical" evidence="9">
    <location>
        <begin position="176"/>
        <end position="197"/>
    </location>
</feature>
<name>A0A8B7NPN6_HYAAZ</name>
<evidence type="ECO:0000256" key="10">
    <source>
        <dbReference type="SAM" id="MobiDB-lite"/>
    </source>
</evidence>
<reference evidence="12" key="1">
    <citation type="submission" date="2025-08" db="UniProtKB">
        <authorList>
            <consortium name="RefSeq"/>
        </authorList>
    </citation>
    <scope>IDENTIFICATION</scope>
    <source>
        <tissue evidence="12">Whole organism</tissue>
    </source>
</reference>
<evidence type="ECO:0000256" key="3">
    <source>
        <dbReference type="ARBA" id="ARBA00022692"/>
    </source>
</evidence>
<keyword evidence="8 9" id="KW-0472">Membrane</keyword>
<keyword evidence="5 9" id="KW-0653">Protein transport</keyword>
<accession>A0A8B7NPN6</accession>
<dbReference type="GO" id="GO:0005789">
    <property type="term" value="C:endoplasmic reticulum membrane"/>
    <property type="evidence" value="ECO:0007669"/>
    <property type="project" value="UniProtKB-SubCell"/>
</dbReference>
<evidence type="ECO:0000256" key="2">
    <source>
        <dbReference type="ARBA" id="ARBA00022448"/>
    </source>
</evidence>
<dbReference type="RefSeq" id="XP_018015677.1">
    <property type="nucleotide sequence ID" value="XM_018160188.2"/>
</dbReference>
<dbReference type="PANTHER" id="PTHR14083:SF0">
    <property type="entry name" value="YIP1D-INTERACTING FACTOR 1, ISOFORM C"/>
    <property type="match status" value="1"/>
</dbReference>
<evidence type="ECO:0000256" key="1">
    <source>
        <dbReference type="ARBA" id="ARBA00009727"/>
    </source>
</evidence>
<proteinExistence type="inferred from homology"/>
<dbReference type="GO" id="GO:0000139">
    <property type="term" value="C:Golgi membrane"/>
    <property type="evidence" value="ECO:0007669"/>
    <property type="project" value="UniProtKB-SubCell"/>
</dbReference>
<dbReference type="GO" id="GO:0015031">
    <property type="term" value="P:protein transport"/>
    <property type="evidence" value="ECO:0007669"/>
    <property type="project" value="UniProtKB-KW"/>
</dbReference>
<dbReference type="Pfam" id="PF03878">
    <property type="entry name" value="YIF1"/>
    <property type="match status" value="1"/>
</dbReference>
<dbReference type="Proteomes" id="UP000694843">
    <property type="component" value="Unplaced"/>
</dbReference>
<evidence type="ECO:0000256" key="7">
    <source>
        <dbReference type="ARBA" id="ARBA00023034"/>
    </source>
</evidence>
<keyword evidence="3 9" id="KW-0812">Transmembrane</keyword>
<dbReference type="PANTHER" id="PTHR14083">
    <property type="entry name" value="YIP1 INTERACTING FACTOR HOMOLOG YIF1 PROTEIN"/>
    <property type="match status" value="1"/>
</dbReference>
<dbReference type="OMA" id="GYQRFAS"/>
<dbReference type="GO" id="GO:0006888">
    <property type="term" value="P:endoplasmic reticulum to Golgi vesicle-mediated transport"/>
    <property type="evidence" value="ECO:0007669"/>
    <property type="project" value="UniProtKB-UniRule"/>
</dbReference>
<feature type="transmembrane region" description="Helical" evidence="9">
    <location>
        <begin position="268"/>
        <end position="286"/>
    </location>
</feature>
<feature type="transmembrane region" description="Helical" evidence="9">
    <location>
        <begin position="209"/>
        <end position="229"/>
    </location>
</feature>
<dbReference type="GeneID" id="108672508"/>
<dbReference type="CTD" id="43217"/>
<keyword evidence="11" id="KW-1185">Reference proteome</keyword>
<feature type="transmembrane region" description="Helical" evidence="9">
    <location>
        <begin position="241"/>
        <end position="262"/>
    </location>
</feature>
<dbReference type="GO" id="GO:0005793">
    <property type="term" value="C:endoplasmic reticulum-Golgi intermediate compartment"/>
    <property type="evidence" value="ECO:0007669"/>
    <property type="project" value="UniProtKB-UniRule"/>
</dbReference>
<dbReference type="OrthoDB" id="337750at2759"/>
<keyword evidence="4 9" id="KW-0256">Endoplasmic reticulum</keyword>
<comment type="function">
    <text evidence="9">Has a role in transport between endoplasmic reticulum and Golgi.</text>
</comment>
<feature type="transmembrane region" description="Helical" evidence="9">
    <location>
        <begin position="314"/>
        <end position="332"/>
    </location>
</feature>
<feature type="compositionally biased region" description="Low complexity" evidence="10">
    <location>
        <begin position="40"/>
        <end position="74"/>
    </location>
</feature>
<comment type="subcellular location">
    <subcellularLocation>
        <location evidence="9">Endoplasmic reticulum membrane</location>
        <topology evidence="9">Multi-pass membrane protein</topology>
    </subcellularLocation>
    <subcellularLocation>
        <location evidence="9">Golgi apparatus membrane</location>
        <topology evidence="9">Multi-pass membrane protein</topology>
    </subcellularLocation>
</comment>
<evidence type="ECO:0000256" key="9">
    <source>
        <dbReference type="RuleBase" id="RU368073"/>
    </source>
</evidence>
<evidence type="ECO:0000313" key="12">
    <source>
        <dbReference type="RefSeq" id="XP_018015677.1"/>
    </source>
</evidence>
<evidence type="ECO:0000256" key="8">
    <source>
        <dbReference type="ARBA" id="ARBA00023136"/>
    </source>
</evidence>
<dbReference type="AlphaFoldDB" id="A0A8B7NPN6"/>
<keyword evidence="6 9" id="KW-1133">Transmembrane helix</keyword>
<gene>
    <name evidence="12" type="primary">LOC108672508</name>
</gene>
<keyword evidence="7 9" id="KW-0333">Golgi apparatus</keyword>
<dbReference type="InterPro" id="IPR005578">
    <property type="entry name" value="Yif1_fam"/>
</dbReference>
<dbReference type="GO" id="GO:0030134">
    <property type="term" value="C:COPII-coated ER to Golgi transport vesicle"/>
    <property type="evidence" value="ECO:0007669"/>
    <property type="project" value="TreeGrafter"/>
</dbReference>
<evidence type="ECO:0000256" key="6">
    <source>
        <dbReference type="ARBA" id="ARBA00022989"/>
    </source>
</evidence>
<feature type="region of interest" description="Disordered" evidence="10">
    <location>
        <begin position="1"/>
        <end position="77"/>
    </location>
</feature>
<comment type="similarity">
    <text evidence="1 9">Belongs to the YIF1 family.</text>
</comment>
<sequence>MYPYNYDDQDPHHRQPQLFDDTSAGGYQYQHQGYGGGNGYSNSYNYNNPQQSHPQQSYSQAPFQPPQSSFQPPQNSALGSAAFPAAQFIKDPFIANAAMQYGQNLVGQGQQFIDQNLEKYMSVSKVKYYFAVDTRYVMKKIQLIFFPFAHSDWSVQFEQSEGVQVQPRHDVNAPDLYIPTMAFVTYILVAGLSLGLMNRFSPDALGMQASSAVVWLVLEVCCVMAALHLNSGAVVRRPLHAFHVLALAGYKFPGMIVMLAAGMLLPGSGYYVAQFYCSAALALFMFRTLRSQIQSQPGADDKYSSYGEGSKRRFYLVVFLTLLQPLFMWWLTRSVVYSPPANLTAF</sequence>
<evidence type="ECO:0000313" key="11">
    <source>
        <dbReference type="Proteomes" id="UP000694843"/>
    </source>
</evidence>
<protein>
    <recommendedName>
        <fullName evidence="9">Protein YIF1</fullName>
    </recommendedName>
</protein>
<evidence type="ECO:0000256" key="4">
    <source>
        <dbReference type="ARBA" id="ARBA00022824"/>
    </source>
</evidence>
<organism evidence="11 12">
    <name type="scientific">Hyalella azteca</name>
    <name type="common">Amphipod</name>
    <dbReference type="NCBI Taxonomy" id="294128"/>
    <lineage>
        <taxon>Eukaryota</taxon>
        <taxon>Metazoa</taxon>
        <taxon>Ecdysozoa</taxon>
        <taxon>Arthropoda</taxon>
        <taxon>Crustacea</taxon>
        <taxon>Multicrustacea</taxon>
        <taxon>Malacostraca</taxon>
        <taxon>Eumalacostraca</taxon>
        <taxon>Peracarida</taxon>
        <taxon>Amphipoda</taxon>
        <taxon>Senticaudata</taxon>
        <taxon>Talitrida</taxon>
        <taxon>Talitroidea</taxon>
        <taxon>Hyalellidae</taxon>
        <taxon>Hyalella</taxon>
    </lineage>
</organism>
<dbReference type="KEGG" id="hazt:108672508"/>
<evidence type="ECO:0000256" key="5">
    <source>
        <dbReference type="ARBA" id="ARBA00022927"/>
    </source>
</evidence>